<dbReference type="Proteomes" id="UP000007523">
    <property type="component" value="Chromosome"/>
</dbReference>
<dbReference type="Gene3D" id="3.40.190.10">
    <property type="entry name" value="Periplasmic binding protein-like II"/>
    <property type="match status" value="1"/>
</dbReference>
<dbReference type="Gene3D" id="2.60.120.260">
    <property type="entry name" value="Galactose-binding domain-like"/>
    <property type="match status" value="2"/>
</dbReference>
<name>H6NLJ7_9BACL</name>
<proteinExistence type="predicted"/>
<gene>
    <name evidence="2" type="ORF">PM3016_4153</name>
</gene>
<evidence type="ECO:0000313" key="2">
    <source>
        <dbReference type="EMBL" id="AFC30931.1"/>
    </source>
</evidence>
<dbReference type="KEGG" id="pmq:PM3016_4153"/>
<dbReference type="AlphaFoldDB" id="H6NLJ7"/>
<dbReference type="PANTHER" id="PTHR43649">
    <property type="entry name" value="ARABINOSE-BINDING PROTEIN-RELATED"/>
    <property type="match status" value="1"/>
</dbReference>
<dbReference type="EMBL" id="CP003235">
    <property type="protein sequence ID" value="AFC30931.1"/>
    <property type="molecule type" value="Genomic_DNA"/>
</dbReference>
<organism evidence="2 3">
    <name type="scientific">Paenibacillus mucilaginosus 3016</name>
    <dbReference type="NCBI Taxonomy" id="1116391"/>
    <lineage>
        <taxon>Bacteria</taxon>
        <taxon>Bacillati</taxon>
        <taxon>Bacillota</taxon>
        <taxon>Bacilli</taxon>
        <taxon>Bacillales</taxon>
        <taxon>Paenibacillaceae</taxon>
        <taxon>Paenibacillus</taxon>
    </lineage>
</organism>
<dbReference type="HOGENOM" id="CLU_309660_0_0_9"/>
<dbReference type="SUPFAM" id="SSF53850">
    <property type="entry name" value="Periplasmic binding protein-like II"/>
    <property type="match status" value="1"/>
</dbReference>
<sequence length="1016" mass="114120">MGRPKRISLIKSKGGGMELKALSRIRTRLAALLAVVLTLVPVLYGTADPAGAADNAAKPADGQTAGQTSGQAAGDAEGGAGLTGRSDPYYSEVLERWKKEGASADHKAQIRIPGSRIAGHAEGAKVQTGAYQGKDNVLIWNAGRSEWIEYEVDVEQGGLYTLTMSYHPFVDSKNRKPIALNITVDGKNPFLESKSIELYRHWKDKLPVRTDDRGDEIRPVAEDISGWQTWELRDKAGAYADALQWYLPEGRHKIRLNGSDPMALESILLQPPAKTEAYAAVRQSQPAAGAVTAEPVTIEAERVQWKSDSSLSLAYDNDIANTPYVQGRITYNTINGERWNAGNQEISWSFEAPETGYYHIAMRAQQGFVSNRSSFRTVLVNGKVPFSELKAYRFLYASGWRGLTLADEENRPYEFYLEKGTNTISMRVTYAPLKPLAVELEEVIVELRKLFADVSALTGGVDDKNRTWDMERDLPGFVEGLQATGDRIDAIREKLTELNGRPDSVSQGLVTARKDIDAMLADADEIPYDPGRLVEIQGKVADQIEALGSQPLQLDRLFVVPAGQPLPKMEASAGEKFWGGVANFFDSFKAKGKWSEDNEEALDVWMFRGRDYVNLLQGLVDEQFTPQTGIKVKVNLLKDEKQLVLMNAAGIAPDVALGMPQDIPFDYAIRGGIYNLKQFPDFENFFGRFAPGSWTPFYYDGGYYGVPETQSFQMMYYRKDILDRLGLKVPDTWEELYRILPVLQQNGMNFTPVEHNAFMQMHGAEYYTPDGTKTGLGSDKSYEAFKMWTDLQNKYAVDQRMDSFYMHFREGSYPIGIADINTYIQLTVAAPELNGLWGLAPVPGVRQADGQVARWLGGSMQSSVIMKNAKRPAEGWEFIKWWTSAAVQERFGTDLETLNGVTFRWNTSNIEAFTKLPWRDDDLTAIMEQWKWFREIPNVPGSYFMERELRNAWTRTVIGGMNYRTSLETAVKEVDREIRRKVQEFGFISPDGTVIRRMNLPSITKPWEGVEPYVQK</sequence>
<dbReference type="InterPro" id="IPR006059">
    <property type="entry name" value="SBP"/>
</dbReference>
<reference evidence="2 3" key="1">
    <citation type="journal article" date="2012" name="J. Bacteriol.">
        <title>Complete Genome Sequence of Paenibacillus mucilaginosus 3016, a Bacterium Functional as Microbial Fertilizer.</title>
        <authorList>
            <person name="Ma M."/>
            <person name="Wang Z."/>
            <person name="Li L."/>
            <person name="Jiang X."/>
            <person name="Guan D."/>
            <person name="Cao F."/>
            <person name="Chen H."/>
            <person name="Wang X."/>
            <person name="Shen D."/>
            <person name="Du B."/>
            <person name="Li J."/>
        </authorList>
    </citation>
    <scope>NUCLEOTIDE SEQUENCE [LARGE SCALE GENOMIC DNA]</scope>
    <source>
        <strain evidence="2 3">3016</strain>
    </source>
</reference>
<accession>H6NLJ7</accession>
<dbReference type="STRING" id="1116391.PM3016_4153"/>
<dbReference type="InterPro" id="IPR050490">
    <property type="entry name" value="Bact_solute-bd_prot1"/>
</dbReference>
<evidence type="ECO:0000313" key="3">
    <source>
        <dbReference type="Proteomes" id="UP000007523"/>
    </source>
</evidence>
<feature type="region of interest" description="Disordered" evidence="1">
    <location>
        <begin position="54"/>
        <end position="84"/>
    </location>
</feature>
<protein>
    <submittedName>
        <fullName evidence="2">Putative binding protein</fullName>
    </submittedName>
</protein>
<dbReference type="Pfam" id="PF01547">
    <property type="entry name" value="SBP_bac_1"/>
    <property type="match status" value="1"/>
</dbReference>
<keyword evidence="3" id="KW-1185">Reference proteome</keyword>
<dbReference type="PANTHER" id="PTHR43649:SF27">
    <property type="entry name" value="EXTRACELLULAR SOLUTE-BINDING PROTEIN FAMILY 1"/>
    <property type="match status" value="1"/>
</dbReference>
<evidence type="ECO:0000256" key="1">
    <source>
        <dbReference type="SAM" id="MobiDB-lite"/>
    </source>
</evidence>